<dbReference type="Proteomes" id="UP000689195">
    <property type="component" value="Unassembled WGS sequence"/>
</dbReference>
<organism evidence="1 2">
    <name type="scientific">Paramecium pentaurelia</name>
    <dbReference type="NCBI Taxonomy" id="43138"/>
    <lineage>
        <taxon>Eukaryota</taxon>
        <taxon>Sar</taxon>
        <taxon>Alveolata</taxon>
        <taxon>Ciliophora</taxon>
        <taxon>Intramacronucleata</taxon>
        <taxon>Oligohymenophorea</taxon>
        <taxon>Peniculida</taxon>
        <taxon>Parameciidae</taxon>
        <taxon>Paramecium</taxon>
    </lineage>
</organism>
<accession>A0A8S1XJI6</accession>
<sequence>MDYLLQVKYKQFFGQSYQKMIILKILKINKSILSSIKISYNQTFYEELKQIQDSIEQNDSKKIQKYYTNKSQKDQTELR</sequence>
<reference evidence="1" key="1">
    <citation type="submission" date="2021-01" db="EMBL/GenBank/DDBJ databases">
        <authorList>
            <consortium name="Genoscope - CEA"/>
            <person name="William W."/>
        </authorList>
    </citation>
    <scope>NUCLEOTIDE SEQUENCE</scope>
</reference>
<name>A0A8S1XJI6_9CILI</name>
<gene>
    <name evidence="1" type="ORF">PPENT_87.1.T1260106</name>
</gene>
<proteinExistence type="predicted"/>
<keyword evidence="2" id="KW-1185">Reference proteome</keyword>
<evidence type="ECO:0000313" key="2">
    <source>
        <dbReference type="Proteomes" id="UP000689195"/>
    </source>
</evidence>
<comment type="caution">
    <text evidence="1">The sequence shown here is derived from an EMBL/GenBank/DDBJ whole genome shotgun (WGS) entry which is preliminary data.</text>
</comment>
<protein>
    <submittedName>
        <fullName evidence="1">Uncharacterized protein</fullName>
    </submittedName>
</protein>
<evidence type="ECO:0000313" key="1">
    <source>
        <dbReference type="EMBL" id="CAD8201017.1"/>
    </source>
</evidence>
<dbReference type="EMBL" id="CAJJDO010000126">
    <property type="protein sequence ID" value="CAD8201017.1"/>
    <property type="molecule type" value="Genomic_DNA"/>
</dbReference>
<dbReference type="AlphaFoldDB" id="A0A8S1XJI6"/>